<dbReference type="RefSeq" id="WP_011507084.1">
    <property type="nucleotide sequence ID" value="NC_007963.1"/>
</dbReference>
<dbReference type="PANTHER" id="PTHR11271:SF6">
    <property type="entry name" value="GUANINE DEAMINASE"/>
    <property type="match status" value="1"/>
</dbReference>
<dbReference type="Pfam" id="PF01979">
    <property type="entry name" value="Amidohydro_1"/>
    <property type="match status" value="1"/>
</dbReference>
<dbReference type="NCBIfam" id="NF006679">
    <property type="entry name" value="PRK09228.1"/>
    <property type="match status" value="1"/>
</dbReference>
<dbReference type="KEGG" id="csa:Csal_1786"/>
<name>Q1QWM0_CHRI1</name>
<evidence type="ECO:0000313" key="11">
    <source>
        <dbReference type="EMBL" id="ABE59138.1"/>
    </source>
</evidence>
<keyword evidence="5 8" id="KW-0378">Hydrolase</keyword>
<dbReference type="GO" id="GO:0005829">
    <property type="term" value="C:cytosol"/>
    <property type="evidence" value="ECO:0007669"/>
    <property type="project" value="TreeGrafter"/>
</dbReference>
<proteinExistence type="inferred from homology"/>
<dbReference type="EC" id="3.5.4.3" evidence="3 7"/>
<organism evidence="11 12">
    <name type="scientific">Chromohalobacter israelensis (strain ATCC BAA-138 / DSM 3043 / CIP 106854 / NCIMB 13768 / 1H11)</name>
    <name type="common">Chromohalobacter salexigens</name>
    <dbReference type="NCBI Taxonomy" id="290398"/>
    <lineage>
        <taxon>Bacteria</taxon>
        <taxon>Pseudomonadati</taxon>
        <taxon>Pseudomonadota</taxon>
        <taxon>Gammaproteobacteria</taxon>
        <taxon>Oceanospirillales</taxon>
        <taxon>Halomonadaceae</taxon>
        <taxon>Chromohalobacter</taxon>
    </lineage>
</organism>
<evidence type="ECO:0000256" key="6">
    <source>
        <dbReference type="ARBA" id="ARBA00022833"/>
    </source>
</evidence>
<gene>
    <name evidence="11" type="ordered locus">Csal_1786</name>
</gene>
<reference evidence="11 12" key="1">
    <citation type="journal article" date="2011" name="Stand. Genomic Sci.">
        <title>Complete genome sequence of the halophilic and highly halotolerant Chromohalobacter salexigens type strain (1H11(T)).</title>
        <authorList>
            <person name="Copeland A."/>
            <person name="O'Connor K."/>
            <person name="Lucas S."/>
            <person name="Lapidus A."/>
            <person name="Berry K.W."/>
            <person name="Detter J.C."/>
            <person name="Del Rio T.G."/>
            <person name="Hammon N."/>
            <person name="Dalin E."/>
            <person name="Tice H."/>
            <person name="Pitluck S."/>
            <person name="Bruce D."/>
            <person name="Goodwin L."/>
            <person name="Han C."/>
            <person name="Tapia R."/>
            <person name="Saunders E."/>
            <person name="Schmutz J."/>
            <person name="Brettin T."/>
            <person name="Larimer F."/>
            <person name="Land M."/>
            <person name="Hauser L."/>
            <person name="Vargas C."/>
            <person name="Nieto J.J."/>
            <person name="Kyrpides N.C."/>
            <person name="Ivanova N."/>
            <person name="Goker M."/>
            <person name="Klenk H.P."/>
            <person name="Csonka L.N."/>
            <person name="Woyke T."/>
        </authorList>
    </citation>
    <scope>NUCLEOTIDE SEQUENCE [LARGE SCALE GENOMIC DNA]</scope>
    <source>
        <strain evidence="12">ATCC BAA-138 / DSM 3043 / CIP 106854 / NCIMB 13768 / 1H11</strain>
    </source>
</reference>
<dbReference type="Proteomes" id="UP000000239">
    <property type="component" value="Chromosome"/>
</dbReference>
<keyword evidence="4 8" id="KW-0479">Metal-binding</keyword>
<dbReference type="InterPro" id="IPR051607">
    <property type="entry name" value="Metallo-dep_hydrolases"/>
</dbReference>
<dbReference type="InterPro" id="IPR032466">
    <property type="entry name" value="Metal_Hydrolase"/>
</dbReference>
<comment type="cofactor">
    <cofactor evidence="8">
        <name>Zn(2+)</name>
        <dbReference type="ChEBI" id="CHEBI:29105"/>
    </cofactor>
    <text evidence="8">Binds 1 zinc ion per subunit.</text>
</comment>
<dbReference type="HOGENOM" id="CLU_012358_0_2_6"/>
<dbReference type="Gene3D" id="3.20.20.140">
    <property type="entry name" value="Metal-dependent hydrolases"/>
    <property type="match status" value="1"/>
</dbReference>
<dbReference type="SUPFAM" id="SSF51338">
    <property type="entry name" value="Composite domain of metallo-dependent hydrolases"/>
    <property type="match status" value="1"/>
</dbReference>
<dbReference type="InterPro" id="IPR011059">
    <property type="entry name" value="Metal-dep_hydrolase_composite"/>
</dbReference>
<evidence type="ECO:0000256" key="1">
    <source>
        <dbReference type="ARBA" id="ARBA00004984"/>
    </source>
</evidence>
<dbReference type="AlphaFoldDB" id="Q1QWM0"/>
<dbReference type="NCBIfam" id="TIGR02967">
    <property type="entry name" value="guan_deamin"/>
    <property type="match status" value="1"/>
</dbReference>
<evidence type="ECO:0000256" key="7">
    <source>
        <dbReference type="NCBIfam" id="TIGR02967"/>
    </source>
</evidence>
<dbReference type="PANTHER" id="PTHR11271">
    <property type="entry name" value="GUANINE DEAMINASE"/>
    <property type="match status" value="1"/>
</dbReference>
<sequence length="453" mass="49693">MTDSRLLRGAVLTFDDDPGESPVPRPDSLRYWEDGAVWLENGHIRAVDDYTTLAPHVPAGLEIVDYRGKLIMPGFIDSHVHYSQLDIIASFGRELLDWLNDYTFPAECRFAERAHAEEVAERFLDELLRGGTTTAQVFCTSHPGSVDSIFSAARARRLRMLAGKVLMDRHAPEALIDTAVGGIRDSERLIADWHGKNRLAYSLTPRFAPTSSREQLDAVGGVLRNDASLYLQSHLSEHRGELAWVAELFPECRDYLAVYERHGLVGPRSTYAHGIHLSDDERARLAETGANIAFSPTSNLFLGSGLFDRIATREAGVVTSLASDVGAGTGLCGLTTLQGAYQVGALLGQPLTAWQGFYRLTLGNARALHLEHCIGRLEAGHEADLVVLDLAATPLMARRTQVAETLGERLFALMMLGDDRSVHATWASGRPVHQRDASDTHAAPSRRMAHSPT</sequence>
<dbReference type="eggNOG" id="COG0402">
    <property type="taxonomic scope" value="Bacteria"/>
</dbReference>
<dbReference type="UniPathway" id="UPA00603">
    <property type="reaction ID" value="UER00660"/>
</dbReference>
<evidence type="ECO:0000259" key="10">
    <source>
        <dbReference type="Pfam" id="PF01979"/>
    </source>
</evidence>
<evidence type="ECO:0000256" key="8">
    <source>
        <dbReference type="RuleBase" id="RU366009"/>
    </source>
</evidence>
<feature type="domain" description="Amidohydrolase-related" evidence="10">
    <location>
        <begin position="71"/>
        <end position="432"/>
    </location>
</feature>
<comment type="similarity">
    <text evidence="2 8">Belongs to the metallo-dependent hydrolases superfamily. ATZ/TRZ family.</text>
</comment>
<dbReference type="OrthoDB" id="9787621at2"/>
<evidence type="ECO:0000256" key="5">
    <source>
        <dbReference type="ARBA" id="ARBA00022801"/>
    </source>
</evidence>
<keyword evidence="6 8" id="KW-0862">Zinc</keyword>
<accession>Q1QWM0</accession>
<evidence type="ECO:0000256" key="3">
    <source>
        <dbReference type="ARBA" id="ARBA00012781"/>
    </source>
</evidence>
<evidence type="ECO:0000256" key="4">
    <source>
        <dbReference type="ARBA" id="ARBA00022723"/>
    </source>
</evidence>
<comment type="catalytic activity">
    <reaction evidence="8">
        <text>guanine + H2O + H(+) = xanthine + NH4(+)</text>
        <dbReference type="Rhea" id="RHEA:14665"/>
        <dbReference type="ChEBI" id="CHEBI:15377"/>
        <dbReference type="ChEBI" id="CHEBI:15378"/>
        <dbReference type="ChEBI" id="CHEBI:16235"/>
        <dbReference type="ChEBI" id="CHEBI:17712"/>
        <dbReference type="ChEBI" id="CHEBI:28938"/>
        <dbReference type="EC" id="3.5.4.3"/>
    </reaction>
</comment>
<comment type="function">
    <text evidence="8">Catalyzes the hydrolytic deamination of guanine, producing xanthine and ammonia.</text>
</comment>
<keyword evidence="12" id="KW-1185">Reference proteome</keyword>
<evidence type="ECO:0000256" key="9">
    <source>
        <dbReference type="SAM" id="MobiDB-lite"/>
    </source>
</evidence>
<protein>
    <recommendedName>
        <fullName evidence="3 7">Guanine deaminase</fullName>
        <shortName evidence="8">Guanase</shortName>
        <ecNumber evidence="3 7">3.5.4.3</ecNumber>
    </recommendedName>
    <alternativeName>
        <fullName evidence="8">Guanine aminohydrolase</fullName>
    </alternativeName>
</protein>
<evidence type="ECO:0000313" key="12">
    <source>
        <dbReference type="Proteomes" id="UP000000239"/>
    </source>
</evidence>
<dbReference type="GO" id="GO:0008892">
    <property type="term" value="F:guanine deaminase activity"/>
    <property type="evidence" value="ECO:0007669"/>
    <property type="project" value="UniProtKB-UniRule"/>
</dbReference>
<dbReference type="SUPFAM" id="SSF51556">
    <property type="entry name" value="Metallo-dependent hydrolases"/>
    <property type="match status" value="1"/>
</dbReference>
<dbReference type="GeneID" id="95334498"/>
<dbReference type="EMBL" id="CP000285">
    <property type="protein sequence ID" value="ABE59138.1"/>
    <property type="molecule type" value="Genomic_DNA"/>
</dbReference>
<dbReference type="InterPro" id="IPR014311">
    <property type="entry name" value="Guanine_deaminase"/>
</dbReference>
<evidence type="ECO:0000256" key="2">
    <source>
        <dbReference type="ARBA" id="ARBA00006745"/>
    </source>
</evidence>
<dbReference type="GO" id="GO:0006147">
    <property type="term" value="P:guanine catabolic process"/>
    <property type="evidence" value="ECO:0007669"/>
    <property type="project" value="UniProtKB-UniRule"/>
</dbReference>
<dbReference type="InterPro" id="IPR006680">
    <property type="entry name" value="Amidohydro-rel"/>
</dbReference>
<dbReference type="STRING" id="290398.Csal_1786"/>
<dbReference type="Gene3D" id="2.30.40.10">
    <property type="entry name" value="Urease, subunit C, domain 1"/>
    <property type="match status" value="1"/>
</dbReference>
<feature type="region of interest" description="Disordered" evidence="9">
    <location>
        <begin position="428"/>
        <end position="453"/>
    </location>
</feature>
<comment type="pathway">
    <text evidence="1 8">Purine metabolism; guanine degradation; xanthine from guanine: step 1/1.</text>
</comment>
<dbReference type="GO" id="GO:0008270">
    <property type="term" value="F:zinc ion binding"/>
    <property type="evidence" value="ECO:0007669"/>
    <property type="project" value="UniProtKB-UniRule"/>
</dbReference>